<dbReference type="SUPFAM" id="SSF109604">
    <property type="entry name" value="HD-domain/PDEase-like"/>
    <property type="match status" value="1"/>
</dbReference>
<dbReference type="InterPro" id="IPR023088">
    <property type="entry name" value="PDEase"/>
</dbReference>
<dbReference type="InterPro" id="IPR002073">
    <property type="entry name" value="PDEase_catalytic_dom"/>
</dbReference>
<keyword evidence="2 4" id="KW-0378">Hydrolase</keyword>
<sequence length="457" mass="48607">MGCCCAAGTLHVIMTRGGILKAMGAAQEVALLSVYFSAVVHDYQHKGLNNDFLCKTGDELALRYNDRSPMENHHVAAAFELMLDPAVNIFSDTSKKAREVLRKFAIELILATDMKQHFAHNTLFKTKTPALLACAKAQPEKRASLSGAGTKQMAELSAVANAVVAASSFRARVSKAATGDHVVVAKEQSHDGRQAHMEVTGHRQSMRPSLTQIGPDSLLVQSSGDSTPVLEPHEQLQLEIQDDELRILVLQGVASGSGAGASRLDGAEVCGPRPPGPQQGRAPALGDVAGGGAVPAGRPRAGVGTSGVCVDGQDQGWHHQEPGRLLLHRGGAPAASLCLCRWWYAACLGASVGGLAGMAPGTAKAGAAFARSAMVLLLLAALSLQQRYVWRMPCNNDDDGMHWVVTVYLHFMECMEKLRHTKHARAHICIAAAFCTWSARGRVRGAKKSCGENVTEF</sequence>
<name>A0A699Z479_HAELA</name>
<evidence type="ECO:0000256" key="2">
    <source>
        <dbReference type="ARBA" id="ARBA00022801"/>
    </source>
</evidence>
<feature type="binding site" evidence="3">
    <location>
        <position position="41"/>
    </location>
    <ligand>
        <name>Zn(2+)</name>
        <dbReference type="ChEBI" id="CHEBI:29105"/>
        <label>1</label>
    </ligand>
</feature>
<keyword evidence="1 3" id="KW-0479">Metal-binding</keyword>
<proteinExistence type="inferred from homology"/>
<accession>A0A699Z479</accession>
<feature type="binding site" evidence="3">
    <location>
        <position position="42"/>
    </location>
    <ligand>
        <name>Zn(2+)</name>
        <dbReference type="ChEBI" id="CHEBI:29105"/>
        <label>1</label>
    </ligand>
</feature>
<dbReference type="PROSITE" id="PS51845">
    <property type="entry name" value="PDEASE_I_2"/>
    <property type="match status" value="1"/>
</dbReference>
<dbReference type="Pfam" id="PF00233">
    <property type="entry name" value="PDEase_I"/>
    <property type="match status" value="1"/>
</dbReference>
<evidence type="ECO:0000256" key="4">
    <source>
        <dbReference type="RuleBase" id="RU363067"/>
    </source>
</evidence>
<evidence type="ECO:0000313" key="7">
    <source>
        <dbReference type="Proteomes" id="UP000485058"/>
    </source>
</evidence>
<dbReference type="EMBL" id="BLLF01000656">
    <property type="protein sequence ID" value="GFH13829.1"/>
    <property type="molecule type" value="Genomic_DNA"/>
</dbReference>
<dbReference type="GO" id="GO:0004114">
    <property type="term" value="F:3',5'-cyclic-nucleotide phosphodiesterase activity"/>
    <property type="evidence" value="ECO:0007669"/>
    <property type="project" value="InterPro"/>
</dbReference>
<reference evidence="6 7" key="1">
    <citation type="submission" date="2020-02" db="EMBL/GenBank/DDBJ databases">
        <title>Draft genome sequence of Haematococcus lacustris strain NIES-144.</title>
        <authorList>
            <person name="Morimoto D."/>
            <person name="Nakagawa S."/>
            <person name="Yoshida T."/>
            <person name="Sawayama S."/>
        </authorList>
    </citation>
    <scope>NUCLEOTIDE SEQUENCE [LARGE SCALE GENOMIC DNA]</scope>
    <source>
        <strain evidence="6 7">NIES-144</strain>
    </source>
</reference>
<keyword evidence="7" id="KW-1185">Reference proteome</keyword>
<dbReference type="Gene3D" id="1.10.1300.10">
    <property type="entry name" value="3'5'-cyclic nucleotide phosphodiesterase, catalytic domain"/>
    <property type="match status" value="1"/>
</dbReference>
<dbReference type="InterPro" id="IPR023174">
    <property type="entry name" value="PDEase_CS"/>
</dbReference>
<gene>
    <name evidence="6" type="ORF">HaLaN_09781</name>
</gene>
<dbReference type="EC" id="3.1.4.-" evidence="4"/>
<protein>
    <recommendedName>
        <fullName evidence="4">Phosphodiesterase</fullName>
        <ecNumber evidence="4">3.1.4.-</ecNumber>
    </recommendedName>
</protein>
<comment type="caution">
    <text evidence="6">The sequence shown here is derived from an EMBL/GenBank/DDBJ whole genome shotgun (WGS) entry which is preliminary data.</text>
</comment>
<dbReference type="PROSITE" id="PS00126">
    <property type="entry name" value="PDEASE_I_1"/>
    <property type="match status" value="1"/>
</dbReference>
<evidence type="ECO:0000256" key="1">
    <source>
        <dbReference type="ARBA" id="ARBA00022723"/>
    </source>
</evidence>
<evidence type="ECO:0000259" key="5">
    <source>
        <dbReference type="PROSITE" id="PS51845"/>
    </source>
</evidence>
<feature type="binding site" evidence="3">
    <location>
        <position position="42"/>
    </location>
    <ligand>
        <name>Zn(2+)</name>
        <dbReference type="ChEBI" id="CHEBI:29105"/>
        <label>2</label>
    </ligand>
</feature>
<feature type="domain" description="PDEase" evidence="5">
    <location>
        <begin position="1"/>
        <end position="135"/>
    </location>
</feature>
<dbReference type="Proteomes" id="UP000485058">
    <property type="component" value="Unassembled WGS sequence"/>
</dbReference>
<comment type="cofactor">
    <cofactor evidence="4">
        <name>a divalent metal cation</name>
        <dbReference type="ChEBI" id="CHEBI:60240"/>
    </cofactor>
    <text evidence="4">Binds 2 divalent metal cations per subunit. Site 1 may preferentially bind zinc ions, while site 2 has a preference for magnesium and/or manganese ions.</text>
</comment>
<organism evidence="6 7">
    <name type="scientific">Haematococcus lacustris</name>
    <name type="common">Green alga</name>
    <name type="synonym">Haematococcus pluvialis</name>
    <dbReference type="NCBI Taxonomy" id="44745"/>
    <lineage>
        <taxon>Eukaryota</taxon>
        <taxon>Viridiplantae</taxon>
        <taxon>Chlorophyta</taxon>
        <taxon>core chlorophytes</taxon>
        <taxon>Chlorophyceae</taxon>
        <taxon>CS clade</taxon>
        <taxon>Chlamydomonadales</taxon>
        <taxon>Haematococcaceae</taxon>
        <taxon>Haematococcus</taxon>
    </lineage>
</organism>
<comment type="similarity">
    <text evidence="4">Belongs to the cyclic nucleotide phosphodiesterase family.</text>
</comment>
<dbReference type="GO" id="GO:0046872">
    <property type="term" value="F:metal ion binding"/>
    <property type="evidence" value="ECO:0007669"/>
    <property type="project" value="UniProtKB-KW"/>
</dbReference>
<dbReference type="AlphaFoldDB" id="A0A699Z479"/>
<dbReference type="PANTHER" id="PTHR11347">
    <property type="entry name" value="CYCLIC NUCLEOTIDE PHOSPHODIESTERASE"/>
    <property type="match status" value="1"/>
</dbReference>
<evidence type="ECO:0000313" key="6">
    <source>
        <dbReference type="EMBL" id="GFH13829.1"/>
    </source>
</evidence>
<dbReference type="InterPro" id="IPR036971">
    <property type="entry name" value="PDEase_catalytic_dom_sf"/>
</dbReference>
<evidence type="ECO:0000256" key="3">
    <source>
        <dbReference type="PIRSR" id="PIRSR623088-3"/>
    </source>
</evidence>
<dbReference type="GO" id="GO:0007165">
    <property type="term" value="P:signal transduction"/>
    <property type="evidence" value="ECO:0007669"/>
    <property type="project" value="InterPro"/>
</dbReference>
<dbReference type="PRINTS" id="PR00387">
    <property type="entry name" value="PDIESTERASE1"/>
</dbReference>